<evidence type="ECO:0000256" key="1">
    <source>
        <dbReference type="SAM" id="Phobius"/>
    </source>
</evidence>
<keyword evidence="1" id="KW-0472">Membrane</keyword>
<comment type="caution">
    <text evidence="2">The sequence shown here is derived from an EMBL/GenBank/DDBJ whole genome shotgun (WGS) entry which is preliminary data.</text>
</comment>
<keyword evidence="3" id="KW-1185">Reference proteome</keyword>
<evidence type="ECO:0000313" key="2">
    <source>
        <dbReference type="EMBL" id="PHQ30207.1"/>
    </source>
</evidence>
<keyword evidence="1" id="KW-0812">Transmembrane</keyword>
<sequence length="57" mass="6980">MFEFDQYLGFLAFLTILTIGFWLMIFLVSILPYWIFGAAKERLEEMREERRLKRENS</sequence>
<gene>
    <name evidence="2" type="ORF">CJ305_04385</name>
</gene>
<evidence type="ECO:0008006" key="4">
    <source>
        <dbReference type="Google" id="ProtNLM"/>
    </source>
</evidence>
<protein>
    <recommendedName>
        <fullName evidence="4">Fumarate hydratase</fullName>
    </recommendedName>
</protein>
<keyword evidence="1" id="KW-1133">Transmembrane helix</keyword>
<dbReference type="AlphaFoldDB" id="A0A2G1VTU2"/>
<dbReference type="RefSeq" id="WP_099645042.1">
    <property type="nucleotide sequence ID" value="NZ_KZ319288.1"/>
</dbReference>
<feature type="transmembrane region" description="Helical" evidence="1">
    <location>
        <begin position="6"/>
        <end position="36"/>
    </location>
</feature>
<reference evidence="2 3" key="1">
    <citation type="submission" date="2017-08" db="EMBL/GenBank/DDBJ databases">
        <title>The whole genome shortgun sequences of strain Leeuwenhoekiella nanhaiensis G18 from the South China Sea.</title>
        <authorList>
            <person name="Liu Q."/>
        </authorList>
    </citation>
    <scope>NUCLEOTIDE SEQUENCE [LARGE SCALE GENOMIC DNA]</scope>
    <source>
        <strain evidence="2 3">G18</strain>
    </source>
</reference>
<name>A0A2G1VTU2_9FLAO</name>
<dbReference type="Proteomes" id="UP000229433">
    <property type="component" value="Unassembled WGS sequence"/>
</dbReference>
<dbReference type="EMBL" id="NQXA01000002">
    <property type="protein sequence ID" value="PHQ30207.1"/>
    <property type="molecule type" value="Genomic_DNA"/>
</dbReference>
<accession>A0A2G1VTU2</accession>
<organism evidence="2 3">
    <name type="scientific">Leeuwenhoekiella nanhaiensis</name>
    <dbReference type="NCBI Taxonomy" id="1655491"/>
    <lineage>
        <taxon>Bacteria</taxon>
        <taxon>Pseudomonadati</taxon>
        <taxon>Bacteroidota</taxon>
        <taxon>Flavobacteriia</taxon>
        <taxon>Flavobacteriales</taxon>
        <taxon>Flavobacteriaceae</taxon>
        <taxon>Leeuwenhoekiella</taxon>
    </lineage>
</organism>
<proteinExistence type="predicted"/>
<evidence type="ECO:0000313" key="3">
    <source>
        <dbReference type="Proteomes" id="UP000229433"/>
    </source>
</evidence>